<dbReference type="PANTHER" id="PTHR10887:SF522">
    <property type="entry name" value="P-LOOP CONTAINING NUCLEOSIDE TRIPHOSPHATE HYDROLASES SUPERFAMILY PROTEIN"/>
    <property type="match status" value="1"/>
</dbReference>
<dbReference type="InterPro" id="IPR027417">
    <property type="entry name" value="P-loop_NTPase"/>
</dbReference>
<gene>
    <name evidence="4" type="ORF">GPECTOR_80g178</name>
</gene>
<dbReference type="Gene3D" id="3.40.50.300">
    <property type="entry name" value="P-loop containing nucleotide triphosphate hydrolases"/>
    <property type="match status" value="2"/>
</dbReference>
<dbReference type="EMBL" id="LSYV01000081">
    <property type="protein sequence ID" value="KXZ43818.1"/>
    <property type="molecule type" value="Genomic_DNA"/>
</dbReference>
<dbReference type="InterPro" id="IPR041677">
    <property type="entry name" value="DNA2/NAM7_AAA_11"/>
</dbReference>
<proteinExistence type="predicted"/>
<evidence type="ECO:0000313" key="4">
    <source>
        <dbReference type="EMBL" id="KXZ43818.1"/>
    </source>
</evidence>
<name>A0A150G1V3_GONPE</name>
<dbReference type="AlphaFoldDB" id="A0A150G1V3"/>
<dbReference type="Proteomes" id="UP000075714">
    <property type="component" value="Unassembled WGS sequence"/>
</dbReference>
<dbReference type="STRING" id="33097.A0A150G1V3"/>
<protein>
    <recommendedName>
        <fullName evidence="6">DNA2/NAM7 helicase-like C-terminal domain-containing protein</fullName>
    </recommendedName>
</protein>
<keyword evidence="5" id="KW-1185">Reference proteome</keyword>
<reference evidence="5" key="1">
    <citation type="journal article" date="2016" name="Nat. Commun.">
        <title>The Gonium pectorale genome demonstrates co-option of cell cycle regulation during the evolution of multicellularity.</title>
        <authorList>
            <person name="Hanschen E.R."/>
            <person name="Marriage T.N."/>
            <person name="Ferris P.J."/>
            <person name="Hamaji T."/>
            <person name="Toyoda A."/>
            <person name="Fujiyama A."/>
            <person name="Neme R."/>
            <person name="Noguchi H."/>
            <person name="Minakuchi Y."/>
            <person name="Suzuki M."/>
            <person name="Kawai-Toyooka H."/>
            <person name="Smith D.R."/>
            <person name="Sparks H."/>
            <person name="Anderson J."/>
            <person name="Bakaric R."/>
            <person name="Luria V."/>
            <person name="Karger A."/>
            <person name="Kirschner M.W."/>
            <person name="Durand P.M."/>
            <person name="Michod R.E."/>
            <person name="Nozaki H."/>
            <person name="Olson B.J."/>
        </authorList>
    </citation>
    <scope>NUCLEOTIDE SEQUENCE [LARGE SCALE GENOMIC DNA]</scope>
    <source>
        <strain evidence="5">NIES-2863</strain>
    </source>
</reference>
<evidence type="ECO:0000256" key="1">
    <source>
        <dbReference type="SAM" id="MobiDB-lite"/>
    </source>
</evidence>
<dbReference type="OrthoDB" id="6513042at2759"/>
<feature type="domain" description="DNA2/NAM7 helicase helicase" evidence="2">
    <location>
        <begin position="43"/>
        <end position="119"/>
    </location>
</feature>
<comment type="caution">
    <text evidence="4">The sequence shown here is derived from an EMBL/GenBank/DDBJ whole genome shotgun (WGS) entry which is preliminary data.</text>
</comment>
<evidence type="ECO:0000259" key="3">
    <source>
        <dbReference type="Pfam" id="PF13087"/>
    </source>
</evidence>
<evidence type="ECO:0000313" key="5">
    <source>
        <dbReference type="Proteomes" id="UP000075714"/>
    </source>
</evidence>
<feature type="region of interest" description="Disordered" evidence="1">
    <location>
        <begin position="201"/>
        <end position="246"/>
    </location>
</feature>
<dbReference type="InterPro" id="IPR045055">
    <property type="entry name" value="DNA2/NAM7-like"/>
</dbReference>
<dbReference type="InterPro" id="IPR047187">
    <property type="entry name" value="SF1_C_Upf1"/>
</dbReference>
<sequence>MGVSLEGTVRRVLAALARVKSALHLDDLPRHSEREVRISLLGKYCVDRARIVFCTVSAVGSFLLSGPSNTSYRASAVIVDEAAQLVEAELAIVLARWPDLRLLVLVGDPQQLPSTVLSQGAKDRGYDRSAFERLQSCGRTPVLLDTQYRMHPAISSWPRVKFYESRVRDGPNVQGNSYDGVAKLLGLHWGPYLVLDVSAGREEREQYDDDSGEEPSSGPSRAGPSSGRRGSPGGGGRGGRRGGSTSWCNMHEAAVAAALVRQVVDAWGRLRAAGSGDGGGDADKGVAARMLLQPGRGLSIGVITPYRAQVEAITPRLGGLMSGRGSGAGVGGVSVAVRSVDGFQGQEKDVIVLSMVRANPFGAVGFTADPRRLNVAATRARHGLVVLLHAATMRKNPLWASFLGDAQSRGLLLSADEQLCLHRAINSVAQEARRRADLMTRDLWSNQPWKVRRSAGPLAVL</sequence>
<dbReference type="CDD" id="cd18808">
    <property type="entry name" value="SF1_C_Upf1"/>
    <property type="match status" value="1"/>
</dbReference>
<dbReference type="Pfam" id="PF13086">
    <property type="entry name" value="AAA_11"/>
    <property type="match status" value="1"/>
</dbReference>
<dbReference type="Pfam" id="PF13087">
    <property type="entry name" value="AAA_12"/>
    <property type="match status" value="1"/>
</dbReference>
<dbReference type="SUPFAM" id="SSF52540">
    <property type="entry name" value="P-loop containing nucleoside triphosphate hydrolases"/>
    <property type="match status" value="1"/>
</dbReference>
<accession>A0A150G1V3</accession>
<dbReference type="GO" id="GO:0004386">
    <property type="term" value="F:helicase activity"/>
    <property type="evidence" value="ECO:0007669"/>
    <property type="project" value="InterPro"/>
</dbReference>
<feature type="compositionally biased region" description="Low complexity" evidence="1">
    <location>
        <begin position="214"/>
        <end position="229"/>
    </location>
</feature>
<dbReference type="PANTHER" id="PTHR10887">
    <property type="entry name" value="DNA2/NAM7 HELICASE FAMILY"/>
    <property type="match status" value="1"/>
</dbReference>
<evidence type="ECO:0000259" key="2">
    <source>
        <dbReference type="Pfam" id="PF13086"/>
    </source>
</evidence>
<evidence type="ECO:0008006" key="6">
    <source>
        <dbReference type="Google" id="ProtNLM"/>
    </source>
</evidence>
<organism evidence="4 5">
    <name type="scientific">Gonium pectorale</name>
    <name type="common">Green alga</name>
    <dbReference type="NCBI Taxonomy" id="33097"/>
    <lineage>
        <taxon>Eukaryota</taxon>
        <taxon>Viridiplantae</taxon>
        <taxon>Chlorophyta</taxon>
        <taxon>core chlorophytes</taxon>
        <taxon>Chlorophyceae</taxon>
        <taxon>CS clade</taxon>
        <taxon>Chlamydomonadales</taxon>
        <taxon>Volvocaceae</taxon>
        <taxon>Gonium</taxon>
    </lineage>
</organism>
<dbReference type="InterPro" id="IPR041679">
    <property type="entry name" value="DNA2/NAM7-like_C"/>
</dbReference>
<feature type="domain" description="DNA2/NAM7 helicase-like C-terminal" evidence="3">
    <location>
        <begin position="126"/>
        <end position="387"/>
    </location>
</feature>